<name>A0A914YT00_9BILA</name>
<organism evidence="2 3">
    <name type="scientific">Panagrolaimus superbus</name>
    <dbReference type="NCBI Taxonomy" id="310955"/>
    <lineage>
        <taxon>Eukaryota</taxon>
        <taxon>Metazoa</taxon>
        <taxon>Ecdysozoa</taxon>
        <taxon>Nematoda</taxon>
        <taxon>Chromadorea</taxon>
        <taxon>Rhabditida</taxon>
        <taxon>Tylenchina</taxon>
        <taxon>Panagrolaimomorpha</taxon>
        <taxon>Panagrolaimoidea</taxon>
        <taxon>Panagrolaimidae</taxon>
        <taxon>Panagrolaimus</taxon>
    </lineage>
</organism>
<accession>A0A914YT00</accession>
<dbReference type="Proteomes" id="UP000887577">
    <property type="component" value="Unplaced"/>
</dbReference>
<keyword evidence="2" id="KW-1185">Reference proteome</keyword>
<evidence type="ECO:0000313" key="2">
    <source>
        <dbReference type="Proteomes" id="UP000887577"/>
    </source>
</evidence>
<protein>
    <submittedName>
        <fullName evidence="3">Uncharacterized protein</fullName>
    </submittedName>
</protein>
<reference evidence="3" key="1">
    <citation type="submission" date="2022-11" db="UniProtKB">
        <authorList>
            <consortium name="WormBaseParasite"/>
        </authorList>
    </citation>
    <scope>IDENTIFICATION</scope>
</reference>
<proteinExistence type="predicted"/>
<feature type="region of interest" description="Disordered" evidence="1">
    <location>
        <begin position="70"/>
        <end position="107"/>
    </location>
</feature>
<sequence>MDEFHMNAFTCVQNDILKRIKSKAINDEIMKIFVKQANNKYVHYFEKNQLLVENEKRRLQMIEEQRLHKEKLAKQKAEADERMQRLELERERERRQHEKDQAKRQKN</sequence>
<evidence type="ECO:0000313" key="3">
    <source>
        <dbReference type="WBParaSite" id="PSU_v2.g2056.t1"/>
    </source>
</evidence>
<dbReference type="AlphaFoldDB" id="A0A914YT00"/>
<dbReference type="WBParaSite" id="PSU_v2.g2056.t1">
    <property type="protein sequence ID" value="PSU_v2.g2056.t1"/>
    <property type="gene ID" value="PSU_v2.g2056"/>
</dbReference>
<evidence type="ECO:0000256" key="1">
    <source>
        <dbReference type="SAM" id="MobiDB-lite"/>
    </source>
</evidence>